<organism evidence="1 2">
    <name type="scientific">Maribacter flavus</name>
    <dbReference type="NCBI Taxonomy" id="1658664"/>
    <lineage>
        <taxon>Bacteria</taxon>
        <taxon>Pseudomonadati</taxon>
        <taxon>Bacteroidota</taxon>
        <taxon>Flavobacteriia</taxon>
        <taxon>Flavobacteriales</taxon>
        <taxon>Flavobacteriaceae</taxon>
        <taxon>Maribacter</taxon>
    </lineage>
</organism>
<dbReference type="AlphaFoldDB" id="A0A5B2TQS6"/>
<dbReference type="Proteomes" id="UP000323188">
    <property type="component" value="Unassembled WGS sequence"/>
</dbReference>
<dbReference type="InterPro" id="IPR013783">
    <property type="entry name" value="Ig-like_fold"/>
</dbReference>
<dbReference type="RefSeq" id="WP_154918709.1">
    <property type="nucleotide sequence ID" value="NZ_VUOE01000002.1"/>
</dbReference>
<dbReference type="Gene3D" id="2.60.40.10">
    <property type="entry name" value="Immunoglobulins"/>
    <property type="match status" value="1"/>
</dbReference>
<protein>
    <recommendedName>
        <fullName evidence="3">DUF4249 family protein</fullName>
    </recommendedName>
</protein>
<gene>
    <name evidence="1" type="ORF">F0361_11230</name>
</gene>
<evidence type="ECO:0000313" key="1">
    <source>
        <dbReference type="EMBL" id="KAA2216569.1"/>
    </source>
</evidence>
<sequence length="130" mass="14876">MRPILSILLFIGIIFLSSCEELLEVKDISDQEVNLLAPSDSVVVMQSDVRFSWEEVFEAHSYHVQVAQPSFENAAQIVIDTLVVVDSTYRGSSFVKPLLDNGYEWRVKGMNSDFDTPFKTHRFWVESTKN</sequence>
<proteinExistence type="predicted"/>
<evidence type="ECO:0008006" key="3">
    <source>
        <dbReference type="Google" id="ProtNLM"/>
    </source>
</evidence>
<dbReference type="PROSITE" id="PS51257">
    <property type="entry name" value="PROKAR_LIPOPROTEIN"/>
    <property type="match status" value="1"/>
</dbReference>
<name>A0A5B2TQS6_9FLAO</name>
<evidence type="ECO:0000313" key="2">
    <source>
        <dbReference type="Proteomes" id="UP000323188"/>
    </source>
</evidence>
<comment type="caution">
    <text evidence="1">The sequence shown here is derived from an EMBL/GenBank/DDBJ whole genome shotgun (WGS) entry which is preliminary data.</text>
</comment>
<accession>A0A5B2TQS6</accession>
<reference evidence="1 2" key="1">
    <citation type="submission" date="2019-09" db="EMBL/GenBank/DDBJ databases">
        <authorList>
            <person name="Khan S.A."/>
            <person name="Jeon C.O."/>
            <person name="Chun B.H."/>
            <person name="Jeong S.E."/>
        </authorList>
    </citation>
    <scope>NUCLEOTIDE SEQUENCE [LARGE SCALE GENOMIC DNA]</scope>
    <source>
        <strain evidence="1 2">KCTC 42508</strain>
    </source>
</reference>
<dbReference type="EMBL" id="VUOE01000002">
    <property type="protein sequence ID" value="KAA2216569.1"/>
    <property type="molecule type" value="Genomic_DNA"/>
</dbReference>